<sequence>MLETCPELVLEILDLVSVPIGFPADNLPDQAALLSCSLVCKRWSTPSQRLLFRRVVIDELWAGGMLVFCPHSIGKRPSHRITSFLETITTDTEKSRWLRRNMLSIVLPPHASARAGDTLAILVNLPNLRELDIIGVACMFSDQQLSQLRSLGPSIRSLRVDSDHSGPVTSLGRPTWPAAIKLIRAIPTIRMLDITVNSFQEFPQMPELIPPLGLGLYRSDSARNGWPT</sequence>
<comment type="caution">
    <text evidence="1">The sequence shown here is derived from an EMBL/GenBank/DDBJ whole genome shotgun (WGS) entry which is preliminary data.</text>
</comment>
<proteinExistence type="predicted"/>
<dbReference type="EMBL" id="JARIHO010000036">
    <property type="protein sequence ID" value="KAJ7330991.1"/>
    <property type="molecule type" value="Genomic_DNA"/>
</dbReference>
<dbReference type="Proteomes" id="UP001218218">
    <property type="component" value="Unassembled WGS sequence"/>
</dbReference>
<evidence type="ECO:0008006" key="3">
    <source>
        <dbReference type="Google" id="ProtNLM"/>
    </source>
</evidence>
<keyword evidence="2" id="KW-1185">Reference proteome</keyword>
<evidence type="ECO:0000313" key="2">
    <source>
        <dbReference type="Proteomes" id="UP001218218"/>
    </source>
</evidence>
<reference evidence="1" key="1">
    <citation type="submission" date="2023-03" db="EMBL/GenBank/DDBJ databases">
        <title>Massive genome expansion in bonnet fungi (Mycena s.s.) driven by repeated elements and novel gene families across ecological guilds.</title>
        <authorList>
            <consortium name="Lawrence Berkeley National Laboratory"/>
            <person name="Harder C.B."/>
            <person name="Miyauchi S."/>
            <person name="Viragh M."/>
            <person name="Kuo A."/>
            <person name="Thoen E."/>
            <person name="Andreopoulos B."/>
            <person name="Lu D."/>
            <person name="Skrede I."/>
            <person name="Drula E."/>
            <person name="Henrissat B."/>
            <person name="Morin E."/>
            <person name="Kohler A."/>
            <person name="Barry K."/>
            <person name="LaButti K."/>
            <person name="Morin E."/>
            <person name="Salamov A."/>
            <person name="Lipzen A."/>
            <person name="Mereny Z."/>
            <person name="Hegedus B."/>
            <person name="Baldrian P."/>
            <person name="Stursova M."/>
            <person name="Weitz H."/>
            <person name="Taylor A."/>
            <person name="Grigoriev I.V."/>
            <person name="Nagy L.G."/>
            <person name="Martin F."/>
            <person name="Kauserud H."/>
        </authorList>
    </citation>
    <scope>NUCLEOTIDE SEQUENCE</scope>
    <source>
        <strain evidence="1">CBHHK002</strain>
    </source>
</reference>
<organism evidence="1 2">
    <name type="scientific">Mycena albidolilacea</name>
    <dbReference type="NCBI Taxonomy" id="1033008"/>
    <lineage>
        <taxon>Eukaryota</taxon>
        <taxon>Fungi</taxon>
        <taxon>Dikarya</taxon>
        <taxon>Basidiomycota</taxon>
        <taxon>Agaricomycotina</taxon>
        <taxon>Agaricomycetes</taxon>
        <taxon>Agaricomycetidae</taxon>
        <taxon>Agaricales</taxon>
        <taxon>Marasmiineae</taxon>
        <taxon>Mycenaceae</taxon>
        <taxon>Mycena</taxon>
    </lineage>
</organism>
<name>A0AAD7EL75_9AGAR</name>
<dbReference type="AlphaFoldDB" id="A0AAD7EL75"/>
<protein>
    <recommendedName>
        <fullName evidence="3">F-box domain-containing protein</fullName>
    </recommendedName>
</protein>
<evidence type="ECO:0000313" key="1">
    <source>
        <dbReference type="EMBL" id="KAJ7330991.1"/>
    </source>
</evidence>
<gene>
    <name evidence="1" type="ORF">DFH08DRAFT_310933</name>
</gene>
<accession>A0AAD7EL75</accession>